<accession>A0A366K7G7</accession>
<feature type="transmembrane region" description="Helical" evidence="2">
    <location>
        <begin position="68"/>
        <end position="88"/>
    </location>
</feature>
<organism evidence="3 4">
    <name type="scientific">Bifidobacterium aemilianum</name>
    <dbReference type="NCBI Taxonomy" id="2493120"/>
    <lineage>
        <taxon>Bacteria</taxon>
        <taxon>Bacillati</taxon>
        <taxon>Actinomycetota</taxon>
        <taxon>Actinomycetes</taxon>
        <taxon>Bifidobacteriales</taxon>
        <taxon>Bifidobacteriaceae</taxon>
        <taxon>Bifidobacterium</taxon>
    </lineage>
</organism>
<feature type="transmembrane region" description="Helical" evidence="2">
    <location>
        <begin position="121"/>
        <end position="138"/>
    </location>
</feature>
<feature type="transmembrane region" description="Helical" evidence="2">
    <location>
        <begin position="182"/>
        <end position="204"/>
    </location>
</feature>
<keyword evidence="2" id="KW-1133">Transmembrane helix</keyword>
<evidence type="ECO:0000313" key="3">
    <source>
        <dbReference type="EMBL" id="RBP97685.1"/>
    </source>
</evidence>
<feature type="transmembrane region" description="Helical" evidence="2">
    <location>
        <begin position="150"/>
        <end position="170"/>
    </location>
</feature>
<dbReference type="Proteomes" id="UP000252530">
    <property type="component" value="Unassembled WGS sequence"/>
</dbReference>
<feature type="transmembrane region" description="Helical" evidence="2">
    <location>
        <begin position="94"/>
        <end position="114"/>
    </location>
</feature>
<evidence type="ECO:0000256" key="1">
    <source>
        <dbReference type="SAM" id="MobiDB-lite"/>
    </source>
</evidence>
<dbReference type="AlphaFoldDB" id="A0A366K7G7"/>
<comment type="caution">
    <text evidence="3">The sequence shown here is derived from an EMBL/GenBank/DDBJ whole genome shotgun (WGS) entry which is preliminary data.</text>
</comment>
<keyword evidence="4" id="KW-1185">Reference proteome</keyword>
<name>A0A366K7G7_9BIFI</name>
<gene>
    <name evidence="3" type="ORF">CRD60_05475</name>
</gene>
<dbReference type="RefSeq" id="WP_113860289.1">
    <property type="nucleotide sequence ID" value="NZ_PDCG01000004.1"/>
</dbReference>
<feature type="transmembrane region" description="Helical" evidence="2">
    <location>
        <begin position="224"/>
        <end position="247"/>
    </location>
</feature>
<keyword evidence="2" id="KW-0812">Transmembrane</keyword>
<dbReference type="EMBL" id="PDCG01000004">
    <property type="protein sequence ID" value="RBP97685.1"/>
    <property type="molecule type" value="Genomic_DNA"/>
</dbReference>
<reference evidence="3 4" key="1">
    <citation type="submission" date="2017-10" db="EMBL/GenBank/DDBJ databases">
        <title>Bifidobacterium xylocopum sp. nov. and Bifidobacterium aemilianum sp. nov., from the carpenter bee (Xylocopa violacea) digestive tract.</title>
        <authorList>
            <person name="Alberoni D."/>
            <person name="Baffoni L."/>
            <person name="Di Gioia D."/>
            <person name="Gaggia F."/>
            <person name="Biavati B."/>
        </authorList>
    </citation>
    <scope>NUCLEOTIDE SEQUENCE [LARGE SCALE GENOMIC DNA]</scope>
    <source>
        <strain evidence="3 4">XV10</strain>
    </source>
</reference>
<protein>
    <submittedName>
        <fullName evidence="3">Uncharacterized protein</fullName>
    </submittedName>
</protein>
<proteinExistence type="predicted"/>
<dbReference type="OrthoDB" id="3238956at2"/>
<feature type="transmembrane region" description="Helical" evidence="2">
    <location>
        <begin position="259"/>
        <end position="279"/>
    </location>
</feature>
<keyword evidence="2" id="KW-0472">Membrane</keyword>
<feature type="region of interest" description="Disordered" evidence="1">
    <location>
        <begin position="1"/>
        <end position="31"/>
    </location>
</feature>
<evidence type="ECO:0000256" key="2">
    <source>
        <dbReference type="SAM" id="Phobius"/>
    </source>
</evidence>
<evidence type="ECO:0000313" key="4">
    <source>
        <dbReference type="Proteomes" id="UP000252530"/>
    </source>
</evidence>
<sequence length="287" mass="29943">MRLAGSDMEAGSDTEAKAAVGTGPGAVPDIDSTPSVDLTAESAAAGDAPIPPSIQVSRSALPVALTQLIAYLLLVVLVLATSLLLGRVANISQLLGQTASVVMILLFVVYWPMGGKISERVVGPVVGYAGLFLEIVLAKANRSSGAEGWYIGWAQAFVVLLVVAIIAAFLQQMLRKDRSGLVLSLSRTLMAAVACICATGWSLLGSLVVPWPVVMVTNGPVGRIMIISLAVGILVELLLLLASCRWWRQAEDSVVQTPWSWLGMGLLPVMLAGVLPPAAGLLPTLLV</sequence>